<organism evidence="1 2">
    <name type="scientific">Ancylostoma caninum</name>
    <name type="common">Dog hookworm</name>
    <dbReference type="NCBI Taxonomy" id="29170"/>
    <lineage>
        <taxon>Eukaryota</taxon>
        <taxon>Metazoa</taxon>
        <taxon>Ecdysozoa</taxon>
        <taxon>Nematoda</taxon>
        <taxon>Chromadorea</taxon>
        <taxon>Rhabditida</taxon>
        <taxon>Rhabditina</taxon>
        <taxon>Rhabditomorpha</taxon>
        <taxon>Strongyloidea</taxon>
        <taxon>Ancylostomatidae</taxon>
        <taxon>Ancylostomatinae</taxon>
        <taxon>Ancylostoma</taxon>
    </lineage>
</organism>
<dbReference type="AlphaFoldDB" id="A0A368HDG8"/>
<sequence>MYVHNRVHVDGGTNSKNFFIDACCKSSAPDSRHLEGGVFTSPSVQRRRPHHSGLNHQILDDSLWWKPACVEGPGFIALVDNDLRKHLVRVYANIGDRIMVRTYSGGGSNSNLCGEYFFVLYSKLKILNKL</sequence>
<proteinExistence type="predicted"/>
<protein>
    <submittedName>
        <fullName evidence="1">Uncharacterized protein</fullName>
    </submittedName>
</protein>
<keyword evidence="2" id="KW-1185">Reference proteome</keyword>
<gene>
    <name evidence="1" type="ORF">ANCCAN_00451</name>
</gene>
<name>A0A368HDG8_ANCCA</name>
<evidence type="ECO:0000313" key="1">
    <source>
        <dbReference type="EMBL" id="RCN53387.1"/>
    </source>
</evidence>
<dbReference type="Proteomes" id="UP000252519">
    <property type="component" value="Unassembled WGS sequence"/>
</dbReference>
<comment type="caution">
    <text evidence="1">The sequence shown here is derived from an EMBL/GenBank/DDBJ whole genome shotgun (WGS) entry which is preliminary data.</text>
</comment>
<accession>A0A368HDG8</accession>
<dbReference type="EMBL" id="JOJR01000002">
    <property type="protein sequence ID" value="RCN53387.1"/>
    <property type="molecule type" value="Genomic_DNA"/>
</dbReference>
<reference evidence="1 2" key="1">
    <citation type="submission" date="2014-10" db="EMBL/GenBank/DDBJ databases">
        <title>Draft genome of the hookworm Ancylostoma caninum.</title>
        <authorList>
            <person name="Mitreva M."/>
        </authorList>
    </citation>
    <scope>NUCLEOTIDE SEQUENCE [LARGE SCALE GENOMIC DNA]</scope>
    <source>
        <strain evidence="1 2">Baltimore</strain>
    </source>
</reference>
<evidence type="ECO:0000313" key="2">
    <source>
        <dbReference type="Proteomes" id="UP000252519"/>
    </source>
</evidence>